<dbReference type="AlphaFoldDB" id="A0A084VBD9"/>
<evidence type="ECO:0000313" key="2">
    <source>
        <dbReference type="EMBL" id="KFB35283.1"/>
    </source>
</evidence>
<gene>
    <name evidence="2" type="ORF">ZHAS_00001486</name>
</gene>
<dbReference type="EMBL" id="KE524361">
    <property type="protein sequence ID" value="KFB35283.1"/>
    <property type="molecule type" value="Genomic_DNA"/>
</dbReference>
<name>A0A084VBD9_ANOSI</name>
<feature type="region of interest" description="Disordered" evidence="1">
    <location>
        <begin position="25"/>
        <end position="75"/>
    </location>
</feature>
<dbReference type="EnsemblMetazoa" id="ASIC001486-RA">
    <property type="protein sequence ID" value="ASIC001486-PA"/>
    <property type="gene ID" value="ASIC001486"/>
</dbReference>
<dbReference type="Proteomes" id="UP000030765">
    <property type="component" value="Unassembled WGS sequence"/>
</dbReference>
<sequence>MAALTGPDKLCSSCVEKATSPVGARWTSPVRSACQTQPGVVPSSQDTSRTGHQLVPPRLPSRSPSAGSQLGVPPT</sequence>
<organism evidence="2">
    <name type="scientific">Anopheles sinensis</name>
    <name type="common">Mosquito</name>
    <dbReference type="NCBI Taxonomy" id="74873"/>
    <lineage>
        <taxon>Eukaryota</taxon>
        <taxon>Metazoa</taxon>
        <taxon>Ecdysozoa</taxon>
        <taxon>Arthropoda</taxon>
        <taxon>Hexapoda</taxon>
        <taxon>Insecta</taxon>
        <taxon>Pterygota</taxon>
        <taxon>Neoptera</taxon>
        <taxon>Endopterygota</taxon>
        <taxon>Diptera</taxon>
        <taxon>Nematocera</taxon>
        <taxon>Culicoidea</taxon>
        <taxon>Culicidae</taxon>
        <taxon>Anophelinae</taxon>
        <taxon>Anopheles</taxon>
    </lineage>
</organism>
<proteinExistence type="predicted"/>
<dbReference type="VEuPathDB" id="VectorBase:ASIC001486"/>
<keyword evidence="4" id="KW-1185">Reference proteome</keyword>
<feature type="compositionally biased region" description="Polar residues" evidence="1">
    <location>
        <begin position="29"/>
        <end position="51"/>
    </location>
</feature>
<evidence type="ECO:0000256" key="1">
    <source>
        <dbReference type="SAM" id="MobiDB-lite"/>
    </source>
</evidence>
<accession>A0A084VBD9</accession>
<dbReference type="EMBL" id="ATLV01006457">
    <property type="status" value="NOT_ANNOTATED_CDS"/>
    <property type="molecule type" value="Genomic_DNA"/>
</dbReference>
<reference evidence="3" key="2">
    <citation type="submission" date="2020-05" db="UniProtKB">
        <authorList>
            <consortium name="EnsemblMetazoa"/>
        </authorList>
    </citation>
    <scope>IDENTIFICATION</scope>
</reference>
<evidence type="ECO:0000313" key="3">
    <source>
        <dbReference type="EnsemblMetazoa" id="ASIC001486-PA"/>
    </source>
</evidence>
<reference evidence="2 4" key="1">
    <citation type="journal article" date="2014" name="BMC Genomics">
        <title>Genome sequence of Anopheles sinensis provides insight into genetics basis of mosquito competence for malaria parasites.</title>
        <authorList>
            <person name="Zhou D."/>
            <person name="Zhang D."/>
            <person name="Ding G."/>
            <person name="Shi L."/>
            <person name="Hou Q."/>
            <person name="Ye Y."/>
            <person name="Xu Y."/>
            <person name="Zhou H."/>
            <person name="Xiong C."/>
            <person name="Li S."/>
            <person name="Yu J."/>
            <person name="Hong S."/>
            <person name="Yu X."/>
            <person name="Zou P."/>
            <person name="Chen C."/>
            <person name="Chang X."/>
            <person name="Wang W."/>
            <person name="Lv Y."/>
            <person name="Sun Y."/>
            <person name="Ma L."/>
            <person name="Shen B."/>
            <person name="Zhu C."/>
        </authorList>
    </citation>
    <scope>NUCLEOTIDE SEQUENCE [LARGE SCALE GENOMIC DNA]</scope>
</reference>
<evidence type="ECO:0000313" key="4">
    <source>
        <dbReference type="Proteomes" id="UP000030765"/>
    </source>
</evidence>
<protein>
    <submittedName>
        <fullName evidence="2 3">Uncharacterized protein</fullName>
    </submittedName>
</protein>